<gene>
    <name evidence="2" type="ORF">VN24_04015</name>
</gene>
<evidence type="ECO:0000256" key="1">
    <source>
        <dbReference type="SAM" id="MobiDB-lite"/>
    </source>
</evidence>
<reference evidence="2 3" key="1">
    <citation type="journal article" date="2015" name="J. Biotechnol.">
        <title>Complete genome sequence of Paenibacillus beijingensis 7188(T) (=DSM 24997(T)), a novel rhizobacterium from jujube garden soil.</title>
        <authorList>
            <person name="Kwak Y."/>
            <person name="Shin J.H."/>
        </authorList>
    </citation>
    <scope>NUCLEOTIDE SEQUENCE [LARGE SCALE GENOMIC DNA]</scope>
    <source>
        <strain evidence="2 3">DSM 24997</strain>
    </source>
</reference>
<dbReference type="AlphaFoldDB" id="A0A0D5NG82"/>
<evidence type="ECO:0000313" key="3">
    <source>
        <dbReference type="Proteomes" id="UP000032633"/>
    </source>
</evidence>
<name>A0A0D5NG82_9BACL</name>
<dbReference type="EMBL" id="CP011058">
    <property type="protein sequence ID" value="AJY73928.1"/>
    <property type="molecule type" value="Genomic_DNA"/>
</dbReference>
<feature type="region of interest" description="Disordered" evidence="1">
    <location>
        <begin position="1"/>
        <end position="21"/>
    </location>
</feature>
<keyword evidence="3" id="KW-1185">Reference proteome</keyword>
<reference evidence="3" key="2">
    <citation type="submission" date="2015-03" db="EMBL/GenBank/DDBJ databases">
        <title>Genome sequence of Paenibacillus beijingensis strain DSM 24997T.</title>
        <authorList>
            <person name="Kwak Y."/>
            <person name="Shin J.-H."/>
        </authorList>
    </citation>
    <scope>NUCLEOTIDE SEQUENCE [LARGE SCALE GENOMIC DNA]</scope>
    <source>
        <strain evidence="3">DSM 24997</strain>
    </source>
</reference>
<dbReference type="PATRIC" id="fig|1126833.4.peg.876"/>
<organism evidence="2 3">
    <name type="scientific">Paenibacillus beijingensis</name>
    <dbReference type="NCBI Taxonomy" id="1126833"/>
    <lineage>
        <taxon>Bacteria</taxon>
        <taxon>Bacillati</taxon>
        <taxon>Bacillota</taxon>
        <taxon>Bacilli</taxon>
        <taxon>Bacillales</taxon>
        <taxon>Paenibacillaceae</taxon>
        <taxon>Paenibacillus</taxon>
    </lineage>
</organism>
<evidence type="ECO:0000313" key="2">
    <source>
        <dbReference type="EMBL" id="AJY73928.1"/>
    </source>
</evidence>
<dbReference type="Proteomes" id="UP000032633">
    <property type="component" value="Chromosome"/>
</dbReference>
<protein>
    <submittedName>
        <fullName evidence="2">Uncharacterized protein</fullName>
    </submittedName>
</protein>
<dbReference type="KEGG" id="pbj:VN24_04015"/>
<sequence>MHDALESCGKVQRSRRSSEARLGAERWKEAEVERLVYIVTANLRQRVIFLPMFRTCDGKVVRGCCRTNGGVNESGTARANNLSSLDSRGGGFFYVP</sequence>
<dbReference type="HOGENOM" id="CLU_2357042_0_0_9"/>
<accession>A0A0D5NG82</accession>
<proteinExistence type="predicted"/>